<dbReference type="AlphaFoldDB" id="A0A6A4RID4"/>
<proteinExistence type="predicted"/>
<organism evidence="2 3">
    <name type="scientific">Scophthalmus maximus</name>
    <name type="common">Turbot</name>
    <name type="synonym">Psetta maxima</name>
    <dbReference type="NCBI Taxonomy" id="52904"/>
    <lineage>
        <taxon>Eukaryota</taxon>
        <taxon>Metazoa</taxon>
        <taxon>Chordata</taxon>
        <taxon>Craniata</taxon>
        <taxon>Vertebrata</taxon>
        <taxon>Euteleostomi</taxon>
        <taxon>Actinopterygii</taxon>
        <taxon>Neopterygii</taxon>
        <taxon>Teleostei</taxon>
        <taxon>Neoteleostei</taxon>
        <taxon>Acanthomorphata</taxon>
        <taxon>Carangaria</taxon>
        <taxon>Pleuronectiformes</taxon>
        <taxon>Pleuronectoidei</taxon>
        <taxon>Scophthalmidae</taxon>
        <taxon>Scophthalmus</taxon>
    </lineage>
</organism>
<dbReference type="PANTHER" id="PTHR21301">
    <property type="entry name" value="REVERSE TRANSCRIPTASE"/>
    <property type="match status" value="1"/>
</dbReference>
<comment type="caution">
    <text evidence="2">The sequence shown here is derived from an EMBL/GenBank/DDBJ whole genome shotgun (WGS) entry which is preliminary data.</text>
</comment>
<protein>
    <recommendedName>
        <fullName evidence="1">Reverse transcriptase domain-containing protein</fullName>
    </recommendedName>
</protein>
<dbReference type="PROSITE" id="PS50878">
    <property type="entry name" value="RT_POL"/>
    <property type="match status" value="1"/>
</dbReference>
<evidence type="ECO:0000313" key="2">
    <source>
        <dbReference type="EMBL" id="KAF0022226.1"/>
    </source>
</evidence>
<gene>
    <name evidence="2" type="ORF">F2P81_025527</name>
</gene>
<evidence type="ECO:0000313" key="3">
    <source>
        <dbReference type="Proteomes" id="UP000438429"/>
    </source>
</evidence>
<dbReference type="PANTHER" id="PTHR21301:SF10">
    <property type="entry name" value="REVERSE TRANSCRIPTASE DOMAIN-CONTAINING PROTEIN"/>
    <property type="match status" value="1"/>
</dbReference>
<evidence type="ECO:0000259" key="1">
    <source>
        <dbReference type="PROSITE" id="PS50878"/>
    </source>
</evidence>
<sequence length="313" mass="35503">MKVISKTHEFVNKIQTIAVPSGAMLFTVDIDTLYTNINTKLGLKAVSQVFDRHPDSHRPDEALLQLLELGLTRNDFVFDSKFYLQIHGTAMGKRFAPAYANINMADWEGTLLPKCLKTLFLYVRYLDDIWGIWTHSRDDFEEFLTTVNNHNSSITIKSSVSDTSVDFLDTTTFKHSDFQETHRLKIKTPDIRKALMRCRCRLEIIFDGQCINIGPNTANSSVTAFQHQTWIYYHKGLYCRTQYRAEYCKQQCDCISAPYNHHCDCISAPAVDFLTGPRGSGLKGSGFLHVAVCSVLISIDRAKKSVSPSLARL</sequence>
<reference evidence="2 3" key="1">
    <citation type="submission" date="2019-06" db="EMBL/GenBank/DDBJ databases">
        <title>Draft genomes of female and male turbot (Scophthalmus maximus).</title>
        <authorList>
            <person name="Xu H."/>
            <person name="Xu X.-W."/>
            <person name="Shao C."/>
            <person name="Chen S."/>
        </authorList>
    </citation>
    <scope>NUCLEOTIDE SEQUENCE [LARGE SCALE GENOMIC DNA]</scope>
    <source>
        <strain evidence="2">Ysfricsl-2016a</strain>
        <tissue evidence="2">Blood</tissue>
    </source>
</reference>
<feature type="domain" description="Reverse transcriptase" evidence="1">
    <location>
        <begin position="1"/>
        <end position="211"/>
    </location>
</feature>
<accession>A0A6A4RID4</accession>
<dbReference type="InterPro" id="IPR000477">
    <property type="entry name" value="RT_dom"/>
</dbReference>
<name>A0A6A4RID4_SCOMX</name>
<dbReference type="EMBL" id="VEVO01000041">
    <property type="protein sequence ID" value="KAF0022226.1"/>
    <property type="molecule type" value="Genomic_DNA"/>
</dbReference>
<dbReference type="Proteomes" id="UP000438429">
    <property type="component" value="Unassembled WGS sequence"/>
</dbReference>